<dbReference type="GO" id="GO:0032259">
    <property type="term" value="P:methylation"/>
    <property type="evidence" value="ECO:0007669"/>
    <property type="project" value="UniProtKB-KW"/>
</dbReference>
<dbReference type="AlphaFoldDB" id="A0A7X0PE64"/>
<dbReference type="InterPro" id="IPR041698">
    <property type="entry name" value="Methyltransf_25"/>
</dbReference>
<evidence type="ECO:0000313" key="2">
    <source>
        <dbReference type="EMBL" id="MBB6560300.1"/>
    </source>
</evidence>
<dbReference type="Proteomes" id="UP000575083">
    <property type="component" value="Unassembled WGS sequence"/>
</dbReference>
<comment type="caution">
    <text evidence="2">The sequence shown here is derived from an EMBL/GenBank/DDBJ whole genome shotgun (WGS) entry which is preliminary data.</text>
</comment>
<dbReference type="RefSeq" id="WP_184858169.1">
    <property type="nucleotide sequence ID" value="NZ_JACHLK010000005.1"/>
</dbReference>
<dbReference type="Gene3D" id="3.40.50.150">
    <property type="entry name" value="Vaccinia Virus protein VP39"/>
    <property type="match status" value="1"/>
</dbReference>
<dbReference type="EMBL" id="JACHLK010000005">
    <property type="protein sequence ID" value="MBB6560300.1"/>
    <property type="molecule type" value="Genomic_DNA"/>
</dbReference>
<feature type="domain" description="Methyltransferase" evidence="1">
    <location>
        <begin position="62"/>
        <end position="157"/>
    </location>
</feature>
<keyword evidence="3" id="KW-1185">Reference proteome</keyword>
<dbReference type="SUPFAM" id="SSF53335">
    <property type="entry name" value="S-adenosyl-L-methionine-dependent methyltransferases"/>
    <property type="match status" value="1"/>
</dbReference>
<sequence>MNGSTEPQAVQARYARRDGAQDALRYQLMASPSALQAQQERLRALVKLWNAHGWSSLADLAITEVGCGAGGNLQDLLRLGASPARLQGLELIAERAAQARAALPAAVQITEGDATQALLAEGSQQAVLAFTLFSSLLDPAFQRHMAETLWRWAAPGGGVLVYDFVVDNPNNPDVRGVPLAELRQLFPKAQVQSRRITLAPPIARRLPAACLAPASALLYPLRTHRLTWLAKPA</sequence>
<evidence type="ECO:0000259" key="1">
    <source>
        <dbReference type="Pfam" id="PF13649"/>
    </source>
</evidence>
<dbReference type="GO" id="GO:0008168">
    <property type="term" value="F:methyltransferase activity"/>
    <property type="evidence" value="ECO:0007669"/>
    <property type="project" value="UniProtKB-KW"/>
</dbReference>
<dbReference type="CDD" id="cd02440">
    <property type="entry name" value="AdoMet_MTases"/>
    <property type="match status" value="1"/>
</dbReference>
<organism evidence="2 3">
    <name type="scientific">Acidovorax soli</name>
    <dbReference type="NCBI Taxonomy" id="592050"/>
    <lineage>
        <taxon>Bacteria</taxon>
        <taxon>Pseudomonadati</taxon>
        <taxon>Pseudomonadota</taxon>
        <taxon>Betaproteobacteria</taxon>
        <taxon>Burkholderiales</taxon>
        <taxon>Comamonadaceae</taxon>
        <taxon>Acidovorax</taxon>
    </lineage>
</organism>
<name>A0A7X0PE64_9BURK</name>
<gene>
    <name evidence="2" type="ORF">HNP48_002974</name>
</gene>
<proteinExistence type="predicted"/>
<reference evidence="2 3" key="1">
    <citation type="submission" date="2020-08" db="EMBL/GenBank/DDBJ databases">
        <title>Functional genomics of gut bacteria from endangered species of beetles.</title>
        <authorList>
            <person name="Carlos-Shanley C."/>
        </authorList>
    </citation>
    <scope>NUCLEOTIDE SEQUENCE [LARGE SCALE GENOMIC DNA]</scope>
    <source>
        <strain evidence="2 3">S00198</strain>
    </source>
</reference>
<keyword evidence="2" id="KW-0808">Transferase</keyword>
<protein>
    <submittedName>
        <fullName evidence="2">SAM-dependent methyltransferase</fullName>
    </submittedName>
</protein>
<dbReference type="Pfam" id="PF13649">
    <property type="entry name" value="Methyltransf_25"/>
    <property type="match status" value="1"/>
</dbReference>
<keyword evidence="2" id="KW-0489">Methyltransferase</keyword>
<dbReference type="InterPro" id="IPR029063">
    <property type="entry name" value="SAM-dependent_MTases_sf"/>
</dbReference>
<evidence type="ECO:0000313" key="3">
    <source>
        <dbReference type="Proteomes" id="UP000575083"/>
    </source>
</evidence>
<accession>A0A7X0PE64</accession>